<dbReference type="Proteomes" id="UP000640274">
    <property type="component" value="Unassembled WGS sequence"/>
</dbReference>
<dbReference type="RefSeq" id="WP_199018899.1">
    <property type="nucleotide sequence ID" value="NZ_JAELUP010000024.1"/>
</dbReference>
<accession>A0A934J4G1</accession>
<name>A0A934J4G1_9BACL</name>
<reference evidence="1" key="1">
    <citation type="submission" date="2020-12" db="EMBL/GenBank/DDBJ databases">
        <authorList>
            <person name="Huq M.A."/>
        </authorList>
    </citation>
    <scope>NUCLEOTIDE SEQUENCE</scope>
    <source>
        <strain evidence="1">MAHUQ-46</strain>
    </source>
</reference>
<protein>
    <submittedName>
        <fullName evidence="1">Uncharacterized protein</fullName>
    </submittedName>
</protein>
<sequence>MRTKRALIGYRSEEVVRYVELLQAEQESLLALQVSEEAEFEQEYHEKMEQSLSLQQELKSVLNKERMLAEHAGAL</sequence>
<dbReference type="EMBL" id="JAELUP010000024">
    <property type="protein sequence ID" value="MBJ6361353.1"/>
    <property type="molecule type" value="Genomic_DNA"/>
</dbReference>
<proteinExistence type="predicted"/>
<evidence type="ECO:0000313" key="2">
    <source>
        <dbReference type="Proteomes" id="UP000640274"/>
    </source>
</evidence>
<keyword evidence="2" id="KW-1185">Reference proteome</keyword>
<dbReference type="AlphaFoldDB" id="A0A934J4G1"/>
<gene>
    <name evidence="1" type="ORF">JFN88_08550</name>
</gene>
<comment type="caution">
    <text evidence="1">The sequence shown here is derived from an EMBL/GenBank/DDBJ whole genome shotgun (WGS) entry which is preliminary data.</text>
</comment>
<evidence type="ECO:0000313" key="1">
    <source>
        <dbReference type="EMBL" id="MBJ6361353.1"/>
    </source>
</evidence>
<organism evidence="1 2">
    <name type="scientific">Paenibacillus roseus</name>
    <dbReference type="NCBI Taxonomy" id="2798579"/>
    <lineage>
        <taxon>Bacteria</taxon>
        <taxon>Bacillati</taxon>
        <taxon>Bacillota</taxon>
        <taxon>Bacilli</taxon>
        <taxon>Bacillales</taxon>
        <taxon>Paenibacillaceae</taxon>
        <taxon>Paenibacillus</taxon>
    </lineage>
</organism>